<feature type="transmembrane region" description="Helical" evidence="9">
    <location>
        <begin position="99"/>
        <end position="122"/>
    </location>
</feature>
<dbReference type="NCBIfam" id="TIGR00711">
    <property type="entry name" value="efflux_EmrB"/>
    <property type="match status" value="1"/>
</dbReference>
<feature type="region of interest" description="Disordered" evidence="8">
    <location>
        <begin position="502"/>
        <end position="542"/>
    </location>
</feature>
<evidence type="ECO:0000256" key="6">
    <source>
        <dbReference type="ARBA" id="ARBA00023136"/>
    </source>
</evidence>
<keyword evidence="12" id="KW-1185">Reference proteome</keyword>
<dbReference type="PANTHER" id="PTHR42718">
    <property type="entry name" value="MAJOR FACILITATOR SUPERFAMILY MULTIDRUG TRANSPORTER MFSC"/>
    <property type="match status" value="1"/>
</dbReference>
<keyword evidence="6 9" id="KW-0472">Membrane</keyword>
<dbReference type="PANTHER" id="PTHR42718:SF46">
    <property type="entry name" value="BLR6921 PROTEIN"/>
    <property type="match status" value="1"/>
</dbReference>
<gene>
    <name evidence="11" type="ORF">GCM10010324_31800</name>
</gene>
<keyword evidence="2" id="KW-0813">Transport</keyword>
<dbReference type="PROSITE" id="PS00216">
    <property type="entry name" value="SUGAR_TRANSPORT_1"/>
    <property type="match status" value="1"/>
</dbReference>
<feature type="transmembrane region" description="Helical" evidence="9">
    <location>
        <begin position="322"/>
        <end position="339"/>
    </location>
</feature>
<dbReference type="SUPFAM" id="SSF103473">
    <property type="entry name" value="MFS general substrate transporter"/>
    <property type="match status" value="1"/>
</dbReference>
<feature type="transmembrane region" description="Helical" evidence="9">
    <location>
        <begin position="67"/>
        <end position="87"/>
    </location>
</feature>
<reference evidence="12" key="1">
    <citation type="journal article" date="2019" name="Int. J. Syst. Evol. Microbiol.">
        <title>The Global Catalogue of Microorganisms (GCM) 10K type strain sequencing project: providing services to taxonomists for standard genome sequencing and annotation.</title>
        <authorList>
            <consortium name="The Broad Institute Genomics Platform"/>
            <consortium name="The Broad Institute Genome Sequencing Center for Infectious Disease"/>
            <person name="Wu L."/>
            <person name="Ma J."/>
        </authorList>
    </citation>
    <scope>NUCLEOTIDE SEQUENCE [LARGE SCALE GENOMIC DNA]</scope>
    <source>
        <strain evidence="12">JCM 4586</strain>
    </source>
</reference>
<name>A0ABQ2YGT6_9ACTN</name>
<evidence type="ECO:0000256" key="3">
    <source>
        <dbReference type="ARBA" id="ARBA00022475"/>
    </source>
</evidence>
<accession>A0ABQ2YGT6</accession>
<evidence type="ECO:0000256" key="9">
    <source>
        <dbReference type="SAM" id="Phobius"/>
    </source>
</evidence>
<comment type="subcellular location">
    <subcellularLocation>
        <location evidence="1">Cell membrane</location>
        <topology evidence="1">Multi-pass membrane protein</topology>
    </subcellularLocation>
</comment>
<dbReference type="InterPro" id="IPR036259">
    <property type="entry name" value="MFS_trans_sf"/>
</dbReference>
<dbReference type="Proteomes" id="UP000659223">
    <property type="component" value="Unassembled WGS sequence"/>
</dbReference>
<feature type="transmembrane region" description="Helical" evidence="9">
    <location>
        <begin position="128"/>
        <end position="148"/>
    </location>
</feature>
<feature type="transmembrane region" description="Helical" evidence="9">
    <location>
        <begin position="217"/>
        <end position="235"/>
    </location>
</feature>
<dbReference type="InterPro" id="IPR005829">
    <property type="entry name" value="Sugar_transporter_CS"/>
</dbReference>
<dbReference type="CDD" id="cd17321">
    <property type="entry name" value="MFS_MMR_MDR_like"/>
    <property type="match status" value="1"/>
</dbReference>
<feature type="compositionally biased region" description="Basic and acidic residues" evidence="8">
    <location>
        <begin position="516"/>
        <end position="534"/>
    </location>
</feature>
<evidence type="ECO:0000313" key="11">
    <source>
        <dbReference type="EMBL" id="GGX83852.1"/>
    </source>
</evidence>
<dbReference type="RefSeq" id="WP_190022322.1">
    <property type="nucleotide sequence ID" value="NZ_BMUT01000006.1"/>
</dbReference>
<protein>
    <submittedName>
        <fullName evidence="11">MFS transporter</fullName>
    </submittedName>
</protein>
<keyword evidence="3" id="KW-1003">Cell membrane</keyword>
<dbReference type="InterPro" id="IPR011701">
    <property type="entry name" value="MFS"/>
</dbReference>
<organism evidence="11 12">
    <name type="scientific">Streptomyces hiroshimensis</name>
    <dbReference type="NCBI Taxonomy" id="66424"/>
    <lineage>
        <taxon>Bacteria</taxon>
        <taxon>Bacillati</taxon>
        <taxon>Actinomycetota</taxon>
        <taxon>Actinomycetes</taxon>
        <taxon>Kitasatosporales</taxon>
        <taxon>Streptomycetaceae</taxon>
        <taxon>Streptomyces</taxon>
    </lineage>
</organism>
<feature type="transmembrane region" description="Helical" evidence="9">
    <location>
        <begin position="477"/>
        <end position="497"/>
    </location>
</feature>
<feature type="domain" description="Major facilitator superfamily (MFS) profile" evidence="10">
    <location>
        <begin position="29"/>
        <end position="501"/>
    </location>
</feature>
<dbReference type="PROSITE" id="PS50850">
    <property type="entry name" value="MFS"/>
    <property type="match status" value="1"/>
</dbReference>
<dbReference type="Gene3D" id="1.20.1720.10">
    <property type="entry name" value="Multidrug resistance protein D"/>
    <property type="match status" value="2"/>
</dbReference>
<evidence type="ECO:0000256" key="2">
    <source>
        <dbReference type="ARBA" id="ARBA00022448"/>
    </source>
</evidence>
<feature type="region of interest" description="Disordered" evidence="8">
    <location>
        <begin position="1"/>
        <end position="22"/>
    </location>
</feature>
<keyword evidence="5 9" id="KW-1133">Transmembrane helix</keyword>
<sequence length="542" mass="56363">MSSTNTGPIPPATAATTPASEPDPRRWWGLVVIAVAQLMVVLDATIVNIALPSAQRDLHMSDGNRQWVITAYTLAFGGLLLLGGRIADLVGRKLTFMTGLVGFAAASALGGAAHTSGLLFIARALQGAFGALLAPSALSLLTTTFTVGRERAKAFGIYGAIAGGGAAIGLIAGGLITEYLDWRWCLYVNVPIALIALLGALVFLHDDRRRRGERPRLDIPGVLLGCSGLVAIVYACSEAQPRGWDDPLVLGLLSGGTALLGAFAWWQSRAPHPLLPLHIVRDRNRAGAFLVMGLAVIAMFGMFLFMTYYLQVVLGYSPVKTGLAFLPMTAAIVVSSTQISARLMTHVPPRALMVPGTLFAAGGLFLLTFLPVEPAYVSHVLPAELLVGLGMGLIFMPVMATATAGVAPHDSGVTSATVNTAQQVGGSIGTALLNTIATSTSATYITAHLKTAAAGGILTPATRAGVIKTGIVHGFRIAIGWGAGIMLLAGVTGWILVTARAPGQSHPAGDAEAAPEDTRAAREAEERHHMREPESEPESGDG</sequence>
<evidence type="ECO:0000256" key="7">
    <source>
        <dbReference type="ARBA" id="ARBA00023251"/>
    </source>
</evidence>
<keyword evidence="4 9" id="KW-0812">Transmembrane</keyword>
<evidence type="ECO:0000259" key="10">
    <source>
        <dbReference type="PROSITE" id="PS50850"/>
    </source>
</evidence>
<evidence type="ECO:0000256" key="5">
    <source>
        <dbReference type="ARBA" id="ARBA00022989"/>
    </source>
</evidence>
<dbReference type="Pfam" id="PF07690">
    <property type="entry name" value="MFS_1"/>
    <property type="match status" value="1"/>
</dbReference>
<evidence type="ECO:0000256" key="8">
    <source>
        <dbReference type="SAM" id="MobiDB-lite"/>
    </source>
</evidence>
<evidence type="ECO:0000256" key="4">
    <source>
        <dbReference type="ARBA" id="ARBA00022692"/>
    </source>
</evidence>
<feature type="transmembrane region" description="Helical" evidence="9">
    <location>
        <begin position="27"/>
        <end position="47"/>
    </location>
</feature>
<feature type="transmembrane region" description="Helical" evidence="9">
    <location>
        <begin position="351"/>
        <end position="370"/>
    </location>
</feature>
<comment type="caution">
    <text evidence="11">The sequence shown here is derived from an EMBL/GenBank/DDBJ whole genome shotgun (WGS) entry which is preliminary data.</text>
</comment>
<proteinExistence type="predicted"/>
<feature type="transmembrane region" description="Helical" evidence="9">
    <location>
        <begin position="247"/>
        <end position="266"/>
    </location>
</feature>
<feature type="transmembrane region" description="Helical" evidence="9">
    <location>
        <begin position="186"/>
        <end position="205"/>
    </location>
</feature>
<dbReference type="InterPro" id="IPR004638">
    <property type="entry name" value="EmrB-like"/>
</dbReference>
<feature type="transmembrane region" description="Helical" evidence="9">
    <location>
        <begin position="287"/>
        <end position="310"/>
    </location>
</feature>
<evidence type="ECO:0000256" key="1">
    <source>
        <dbReference type="ARBA" id="ARBA00004651"/>
    </source>
</evidence>
<dbReference type="EMBL" id="BMUT01000006">
    <property type="protein sequence ID" value="GGX83852.1"/>
    <property type="molecule type" value="Genomic_DNA"/>
</dbReference>
<keyword evidence="7" id="KW-0046">Antibiotic resistance</keyword>
<evidence type="ECO:0000313" key="12">
    <source>
        <dbReference type="Proteomes" id="UP000659223"/>
    </source>
</evidence>
<feature type="transmembrane region" description="Helical" evidence="9">
    <location>
        <begin position="155"/>
        <end position="180"/>
    </location>
</feature>
<dbReference type="InterPro" id="IPR020846">
    <property type="entry name" value="MFS_dom"/>
</dbReference>